<dbReference type="InParanoid" id="A0A0C3JXD2"/>
<proteinExistence type="predicted"/>
<organism evidence="1 2">
    <name type="scientific">Pisolithus tinctorius Marx 270</name>
    <dbReference type="NCBI Taxonomy" id="870435"/>
    <lineage>
        <taxon>Eukaryota</taxon>
        <taxon>Fungi</taxon>
        <taxon>Dikarya</taxon>
        <taxon>Basidiomycota</taxon>
        <taxon>Agaricomycotina</taxon>
        <taxon>Agaricomycetes</taxon>
        <taxon>Agaricomycetidae</taxon>
        <taxon>Boletales</taxon>
        <taxon>Sclerodermatineae</taxon>
        <taxon>Pisolithaceae</taxon>
        <taxon>Pisolithus</taxon>
    </lineage>
</organism>
<gene>
    <name evidence="1" type="ORF">M404DRAFT_711848</name>
</gene>
<accession>A0A0C3JXD2</accession>
<dbReference type="AlphaFoldDB" id="A0A0C3JXD2"/>
<dbReference type="HOGENOM" id="CLU_2470003_0_0_1"/>
<name>A0A0C3JXD2_PISTI</name>
<reference evidence="2" key="2">
    <citation type="submission" date="2015-01" db="EMBL/GenBank/DDBJ databases">
        <title>Evolutionary Origins and Diversification of the Mycorrhizal Mutualists.</title>
        <authorList>
            <consortium name="DOE Joint Genome Institute"/>
            <consortium name="Mycorrhizal Genomics Consortium"/>
            <person name="Kohler A."/>
            <person name="Kuo A."/>
            <person name="Nagy L.G."/>
            <person name="Floudas D."/>
            <person name="Copeland A."/>
            <person name="Barry K.W."/>
            <person name="Cichocki N."/>
            <person name="Veneault-Fourrey C."/>
            <person name="LaButti K."/>
            <person name="Lindquist E.A."/>
            <person name="Lipzen A."/>
            <person name="Lundell T."/>
            <person name="Morin E."/>
            <person name="Murat C."/>
            <person name="Riley R."/>
            <person name="Ohm R."/>
            <person name="Sun H."/>
            <person name="Tunlid A."/>
            <person name="Henrissat B."/>
            <person name="Grigoriev I.V."/>
            <person name="Hibbett D.S."/>
            <person name="Martin F."/>
        </authorList>
    </citation>
    <scope>NUCLEOTIDE SEQUENCE [LARGE SCALE GENOMIC DNA]</scope>
    <source>
        <strain evidence="2">Marx 270</strain>
    </source>
</reference>
<sequence>MTFLGVNVDGLRQSSSPEWLFPRNASLQLEFVVLTRQRPGGGLPFLEMSQTKASGTICVTSAAHPDVVDFLVHAEAGRVGFHNGRLRM</sequence>
<dbReference type="Proteomes" id="UP000054217">
    <property type="component" value="Unassembled WGS sequence"/>
</dbReference>
<evidence type="ECO:0000313" key="1">
    <source>
        <dbReference type="EMBL" id="KIO02062.1"/>
    </source>
</evidence>
<protein>
    <submittedName>
        <fullName evidence="1">Uncharacterized protein</fullName>
    </submittedName>
</protein>
<keyword evidence="2" id="KW-1185">Reference proteome</keyword>
<dbReference type="EMBL" id="KN831983">
    <property type="protein sequence ID" value="KIO02062.1"/>
    <property type="molecule type" value="Genomic_DNA"/>
</dbReference>
<evidence type="ECO:0000313" key="2">
    <source>
        <dbReference type="Proteomes" id="UP000054217"/>
    </source>
</evidence>
<reference evidence="1 2" key="1">
    <citation type="submission" date="2014-04" db="EMBL/GenBank/DDBJ databases">
        <authorList>
            <consortium name="DOE Joint Genome Institute"/>
            <person name="Kuo A."/>
            <person name="Kohler A."/>
            <person name="Costa M.D."/>
            <person name="Nagy L.G."/>
            <person name="Floudas D."/>
            <person name="Copeland A."/>
            <person name="Barry K.W."/>
            <person name="Cichocki N."/>
            <person name="Veneault-Fourrey C."/>
            <person name="LaButti K."/>
            <person name="Lindquist E.A."/>
            <person name="Lipzen A."/>
            <person name="Lundell T."/>
            <person name="Morin E."/>
            <person name="Murat C."/>
            <person name="Sun H."/>
            <person name="Tunlid A."/>
            <person name="Henrissat B."/>
            <person name="Grigoriev I.V."/>
            <person name="Hibbett D.S."/>
            <person name="Martin F."/>
            <person name="Nordberg H.P."/>
            <person name="Cantor M.N."/>
            <person name="Hua S.X."/>
        </authorList>
    </citation>
    <scope>NUCLEOTIDE SEQUENCE [LARGE SCALE GENOMIC DNA]</scope>
    <source>
        <strain evidence="1 2">Marx 270</strain>
    </source>
</reference>